<dbReference type="InterPro" id="IPR014550">
    <property type="entry name" value="UCP028704_OpgC"/>
</dbReference>
<comment type="caution">
    <text evidence="2">The sequence shown here is derived from an EMBL/GenBank/DDBJ whole genome shotgun (WGS) entry which is preliminary data.</text>
</comment>
<reference evidence="3" key="1">
    <citation type="journal article" date="2021" name="Syst. Appl. Microbiol.">
        <title>Roseomonas hellenica sp. nov., isolated from roots of wild-growing Alkanna tinctoria.</title>
        <authorList>
            <person name="Rat A."/>
            <person name="Naranjo H.D."/>
            <person name="Lebbe L."/>
            <person name="Cnockaert M."/>
            <person name="Krigas N."/>
            <person name="Grigoriadou K."/>
            <person name="Maloupa E."/>
            <person name="Willems A."/>
        </authorList>
    </citation>
    <scope>NUCLEOTIDE SEQUENCE [LARGE SCALE GENOMIC DNA]</scope>
    <source>
        <strain evidence="3">LMG 31159</strain>
    </source>
</reference>
<feature type="transmembrane region" description="Helical" evidence="1">
    <location>
        <begin position="228"/>
        <end position="246"/>
    </location>
</feature>
<name>A0ABS5EEH1_9PROT</name>
<dbReference type="RefSeq" id="WP_211867369.1">
    <property type="nucleotide sequence ID" value="NZ_JAAEDI010000006.1"/>
</dbReference>
<protein>
    <submittedName>
        <fullName evidence="2">Succinyl transferase OpgC</fullName>
    </submittedName>
</protein>
<dbReference type="PANTHER" id="PTHR38592:SF3">
    <property type="entry name" value="BLL4819 PROTEIN"/>
    <property type="match status" value="1"/>
</dbReference>
<feature type="transmembrane region" description="Helical" evidence="1">
    <location>
        <begin position="168"/>
        <end position="189"/>
    </location>
</feature>
<sequence>MSGVPARPPRDTRLDIVRGWMQVSIFVSHVMGTSLAWGIHAAWGLSDSSEQFILLSGFALGSVFTLKAARDGVATAQRDLLRRAWELYRTQLRLFFGFAAMVLAVALLLRNTDILQHGGWCLLVDAPWEALPGALLLLYQPEYMGILPGFVVGMLLLGPFLRLVDRIGAWALLPSLAVWAAVQIGWLRTPGIGQDVAFDPLAWQLLYLIGGLLGRNALLGIPIPRHAALRFGALAVVVLGFAARIVEHGFVAGPGVAAEALQHKEVLAPARLLHALALAYLVALWMPRAGAWSDSLAGRWLARIGRHSLEVFCAGLYAAWLINTLGPRIPAGPGWLDALVVPAGVALLGVQSWLVMRRQRAA</sequence>
<gene>
    <name evidence="2" type="primary">opgC</name>
    <name evidence="2" type="ORF">GXW78_07040</name>
</gene>
<accession>A0ABS5EEH1</accession>
<organism evidence="2 3">
    <name type="scientific">Neoroseomonas terrae</name>
    <dbReference type="NCBI Taxonomy" id="424799"/>
    <lineage>
        <taxon>Bacteria</taxon>
        <taxon>Pseudomonadati</taxon>
        <taxon>Pseudomonadota</taxon>
        <taxon>Alphaproteobacteria</taxon>
        <taxon>Acetobacterales</taxon>
        <taxon>Acetobacteraceae</taxon>
        <taxon>Neoroseomonas</taxon>
    </lineage>
</organism>
<evidence type="ECO:0000313" key="3">
    <source>
        <dbReference type="Proteomes" id="UP000698752"/>
    </source>
</evidence>
<feature type="transmembrane region" description="Helical" evidence="1">
    <location>
        <begin position="20"/>
        <end position="39"/>
    </location>
</feature>
<keyword evidence="1" id="KW-1133">Transmembrane helix</keyword>
<feature type="transmembrane region" description="Helical" evidence="1">
    <location>
        <begin position="201"/>
        <end position="221"/>
    </location>
</feature>
<dbReference type="PIRSF" id="PIRSF028704">
    <property type="entry name" value="UPC028704"/>
    <property type="match status" value="1"/>
</dbReference>
<keyword evidence="1" id="KW-0812">Transmembrane</keyword>
<feature type="transmembrane region" description="Helical" evidence="1">
    <location>
        <begin position="266"/>
        <end position="286"/>
    </location>
</feature>
<proteinExistence type="predicted"/>
<feature type="transmembrane region" description="Helical" evidence="1">
    <location>
        <begin position="307"/>
        <end position="326"/>
    </location>
</feature>
<keyword evidence="1" id="KW-0472">Membrane</keyword>
<keyword evidence="3" id="KW-1185">Reference proteome</keyword>
<dbReference type="EMBL" id="JAAEDI010000006">
    <property type="protein sequence ID" value="MBR0649412.1"/>
    <property type="molecule type" value="Genomic_DNA"/>
</dbReference>
<evidence type="ECO:0000256" key="1">
    <source>
        <dbReference type="SAM" id="Phobius"/>
    </source>
</evidence>
<feature type="transmembrane region" description="Helical" evidence="1">
    <location>
        <begin position="338"/>
        <end position="356"/>
    </location>
</feature>
<feature type="transmembrane region" description="Helical" evidence="1">
    <location>
        <begin position="51"/>
        <end position="69"/>
    </location>
</feature>
<dbReference type="PANTHER" id="PTHR38592">
    <property type="entry name" value="BLL4819 PROTEIN"/>
    <property type="match status" value="1"/>
</dbReference>
<keyword evidence="2" id="KW-0808">Transferase</keyword>
<dbReference type="GO" id="GO:0016740">
    <property type="term" value="F:transferase activity"/>
    <property type="evidence" value="ECO:0007669"/>
    <property type="project" value="UniProtKB-KW"/>
</dbReference>
<dbReference type="Pfam" id="PF10129">
    <property type="entry name" value="OpgC_C"/>
    <property type="match status" value="1"/>
</dbReference>
<evidence type="ECO:0000313" key="2">
    <source>
        <dbReference type="EMBL" id="MBR0649412.1"/>
    </source>
</evidence>
<dbReference type="Proteomes" id="UP000698752">
    <property type="component" value="Unassembled WGS sequence"/>
</dbReference>
<feature type="transmembrane region" description="Helical" evidence="1">
    <location>
        <begin position="143"/>
        <end position="161"/>
    </location>
</feature>
<feature type="transmembrane region" description="Helical" evidence="1">
    <location>
        <begin position="90"/>
        <end position="109"/>
    </location>
</feature>